<dbReference type="InterPro" id="IPR039418">
    <property type="entry name" value="LexA-like"/>
</dbReference>
<keyword evidence="2" id="KW-0238">DNA-binding</keyword>
<dbReference type="CDD" id="cd00093">
    <property type="entry name" value="HTH_XRE"/>
    <property type="match status" value="1"/>
</dbReference>
<dbReference type="CDD" id="cd06529">
    <property type="entry name" value="S24_LexA-like"/>
    <property type="match status" value="1"/>
</dbReference>
<evidence type="ECO:0000256" key="2">
    <source>
        <dbReference type="ARBA" id="ARBA00023125"/>
    </source>
</evidence>
<dbReference type="SUPFAM" id="SSF51306">
    <property type="entry name" value="LexA/Signal peptidase"/>
    <property type="match status" value="1"/>
</dbReference>
<evidence type="ECO:0000256" key="1">
    <source>
        <dbReference type="ARBA" id="ARBA00023015"/>
    </source>
</evidence>
<evidence type="ECO:0000313" key="5">
    <source>
        <dbReference type="EMBL" id="MFG6111155.1"/>
    </source>
</evidence>
<dbReference type="PANTHER" id="PTHR40661:SF3">
    <property type="entry name" value="FELS-1 PROPHAGE TRANSCRIPTIONAL REGULATOR"/>
    <property type="match status" value="1"/>
</dbReference>
<dbReference type="InterPro" id="IPR010982">
    <property type="entry name" value="Lambda_DNA-bd_dom_sf"/>
</dbReference>
<gene>
    <name evidence="5" type="ORF">ACEU0G_001044</name>
</gene>
<keyword evidence="3" id="KW-0804">Transcription</keyword>
<dbReference type="SMART" id="SM00530">
    <property type="entry name" value="HTH_XRE"/>
    <property type="match status" value="1"/>
</dbReference>
<dbReference type="EMBL" id="JBHGCJ010000017">
    <property type="protein sequence ID" value="MFG6111155.1"/>
    <property type="molecule type" value="Genomic_DNA"/>
</dbReference>
<dbReference type="PROSITE" id="PS50943">
    <property type="entry name" value="HTH_CROC1"/>
    <property type="match status" value="1"/>
</dbReference>
<dbReference type="Proteomes" id="UP001605261">
    <property type="component" value="Unassembled WGS sequence"/>
</dbReference>
<name>A0ABW7D1S3_9GAMM</name>
<dbReference type="Gene3D" id="1.10.260.40">
    <property type="entry name" value="lambda repressor-like DNA-binding domains"/>
    <property type="match status" value="1"/>
</dbReference>
<dbReference type="PANTHER" id="PTHR40661">
    <property type="match status" value="1"/>
</dbReference>
<evidence type="ECO:0000256" key="3">
    <source>
        <dbReference type="ARBA" id="ARBA00023163"/>
    </source>
</evidence>
<evidence type="ECO:0000313" key="6">
    <source>
        <dbReference type="Proteomes" id="UP001605261"/>
    </source>
</evidence>
<dbReference type="SUPFAM" id="SSF47413">
    <property type="entry name" value="lambda repressor-like DNA-binding domains"/>
    <property type="match status" value="1"/>
</dbReference>
<keyword evidence="6" id="KW-1185">Reference proteome</keyword>
<dbReference type="Pfam" id="PF00717">
    <property type="entry name" value="Peptidase_S24"/>
    <property type="match status" value="1"/>
</dbReference>
<accession>A0ABW7D1S3</accession>
<comment type="caution">
    <text evidence="5">The sequence shown here is derived from an EMBL/GenBank/DDBJ whole genome shotgun (WGS) entry which is preliminary data.</text>
</comment>
<evidence type="ECO:0000259" key="4">
    <source>
        <dbReference type="PROSITE" id="PS50943"/>
    </source>
</evidence>
<dbReference type="InterPro" id="IPR036286">
    <property type="entry name" value="LexA/Signal_pep-like_sf"/>
</dbReference>
<dbReference type="InterPro" id="IPR001387">
    <property type="entry name" value="Cro/C1-type_HTH"/>
</dbReference>
<keyword evidence="1" id="KW-0805">Transcription regulation</keyword>
<protein>
    <submittedName>
        <fullName evidence="5">Helix-turn-helix transcriptional regulator</fullName>
    </submittedName>
</protein>
<organism evidence="5 6">
    <name type="scientific">Stenotrophomonas nematodicola</name>
    <dbReference type="NCBI Taxonomy" id="2656746"/>
    <lineage>
        <taxon>Bacteria</taxon>
        <taxon>Pseudomonadati</taxon>
        <taxon>Pseudomonadota</taxon>
        <taxon>Gammaproteobacteria</taxon>
        <taxon>Lysobacterales</taxon>
        <taxon>Lysobacteraceae</taxon>
        <taxon>Stenotrophomonas</taxon>
    </lineage>
</organism>
<proteinExistence type="predicted"/>
<feature type="domain" description="HTH cro/C1-type" evidence="4">
    <location>
        <begin position="39"/>
        <end position="87"/>
    </location>
</feature>
<sequence>MNALISVPHMEASRKAKPTPADIAAAARLKAAWAEKARSLGITQERLAHELGITQGAVSQYLNGKIPMNYRTLKVFAASLGIEDTDIRNDLPEQQYSSPAPADDAWDDILGYSQAAGLGAGAEAAEYAETHSLKFKKTSLRRRGIYGRDLAVYYGKGDSMEPTIKDGDAILFDTSDTRVADGLLYVIQVDGMARPEYFVKRAMVLDTGVYFQSDNPHGDHQWRKPKPMASKRHPITVIGRVHWIGGWTD</sequence>
<dbReference type="Pfam" id="PF01381">
    <property type="entry name" value="HTH_3"/>
    <property type="match status" value="1"/>
</dbReference>
<dbReference type="RefSeq" id="WP_394164524.1">
    <property type="nucleotide sequence ID" value="NZ_JBHGCJ010000017.1"/>
</dbReference>
<reference evidence="5 6" key="1">
    <citation type="submission" date="2024-09" db="EMBL/GenBank/DDBJ databases">
        <authorList>
            <consortium name="All-Russian atlas of soil microorganisms"/>
            <consortium name="as a basis for the search for new antimicrobial producers and enzymes with unique properties"/>
            <person name="Sokolova E.A."/>
            <person name="Voronina E.N."/>
        </authorList>
    </citation>
    <scope>NUCLEOTIDE SEQUENCE [LARGE SCALE GENOMIC DNA]</scope>
    <source>
        <strain evidence="5 6">AF-22b-331.1</strain>
    </source>
</reference>
<dbReference type="Gene3D" id="2.10.109.10">
    <property type="entry name" value="Umud Fragment, subunit A"/>
    <property type="match status" value="1"/>
</dbReference>
<dbReference type="InterPro" id="IPR015927">
    <property type="entry name" value="Peptidase_S24_S26A/B/C"/>
</dbReference>